<evidence type="ECO:0000256" key="1">
    <source>
        <dbReference type="ARBA" id="ARBA00022801"/>
    </source>
</evidence>
<dbReference type="GO" id="GO:0016787">
    <property type="term" value="F:hydrolase activity"/>
    <property type="evidence" value="ECO:0007669"/>
    <property type="project" value="UniProtKB-KW"/>
</dbReference>
<gene>
    <name evidence="3" type="ORF">GGQ83_003185</name>
</gene>
<protein>
    <submittedName>
        <fullName evidence="3">Maleamate amidohydrolase</fullName>
        <ecNumber evidence="3">3.5.1.107</ecNumber>
    </submittedName>
</protein>
<dbReference type="PANTHER" id="PTHR43540:SF1">
    <property type="entry name" value="ISOCHORISMATASE HYDROLASE"/>
    <property type="match status" value="1"/>
</dbReference>
<dbReference type="PANTHER" id="PTHR43540">
    <property type="entry name" value="PEROXYUREIDOACRYLATE/UREIDOACRYLATE AMIDOHYDROLASE-RELATED"/>
    <property type="match status" value="1"/>
</dbReference>
<keyword evidence="1 3" id="KW-0378">Hydrolase</keyword>
<evidence type="ECO:0000313" key="3">
    <source>
        <dbReference type="EMBL" id="MBB3899725.1"/>
    </source>
</evidence>
<organism evidence="3 4">
    <name type="scientific">Roseococcus suduntuyensis</name>
    <dbReference type="NCBI Taxonomy" id="455361"/>
    <lineage>
        <taxon>Bacteria</taxon>
        <taxon>Pseudomonadati</taxon>
        <taxon>Pseudomonadota</taxon>
        <taxon>Alphaproteobacteria</taxon>
        <taxon>Acetobacterales</taxon>
        <taxon>Roseomonadaceae</taxon>
        <taxon>Roseococcus</taxon>
    </lineage>
</organism>
<dbReference type="InterPro" id="IPR000868">
    <property type="entry name" value="Isochorismatase-like_dom"/>
</dbReference>
<dbReference type="AlphaFoldDB" id="A0A840AI24"/>
<dbReference type="Pfam" id="PF00857">
    <property type="entry name" value="Isochorismatase"/>
    <property type="match status" value="1"/>
</dbReference>
<feature type="domain" description="Isochorismatase-like" evidence="2">
    <location>
        <begin position="24"/>
        <end position="196"/>
    </location>
</feature>
<dbReference type="RefSeq" id="WP_184385759.1">
    <property type="nucleotide sequence ID" value="NZ_JACIDJ010000006.1"/>
</dbReference>
<sequence>MSEDVYAARGYGAKGVGFGEKPGLVVVDFQTGFTDPAFPMGGAPLVDRALDNTVRLMRAAKAAGAPIIACVIAFDGPKGAPHWKVPPVLDLLAGTAGTALDPRIAAEGPDVVLTKTAPSIFFGTAAGAILTRERVDTVIVTGCITSGCVRASIIDAFSLGFRVQVPEDCVGDQDQAAHDQNIKDVGRRYADITTADAMIAKLEEWRTSNSR</sequence>
<dbReference type="InterPro" id="IPR036380">
    <property type="entry name" value="Isochorismatase-like_sf"/>
</dbReference>
<reference evidence="3 4" key="1">
    <citation type="submission" date="2020-08" db="EMBL/GenBank/DDBJ databases">
        <title>Genomic Encyclopedia of Type Strains, Phase IV (KMG-IV): sequencing the most valuable type-strain genomes for metagenomic binning, comparative biology and taxonomic classification.</title>
        <authorList>
            <person name="Goeker M."/>
        </authorList>
    </citation>
    <scope>NUCLEOTIDE SEQUENCE [LARGE SCALE GENOMIC DNA]</scope>
    <source>
        <strain evidence="3 4">DSM 19979</strain>
    </source>
</reference>
<dbReference type="InterPro" id="IPR050272">
    <property type="entry name" value="Isochorismatase-like_hydrls"/>
</dbReference>
<keyword evidence="4" id="KW-1185">Reference proteome</keyword>
<evidence type="ECO:0000313" key="4">
    <source>
        <dbReference type="Proteomes" id="UP000553193"/>
    </source>
</evidence>
<dbReference type="EMBL" id="JACIDJ010000006">
    <property type="protein sequence ID" value="MBB3899725.1"/>
    <property type="molecule type" value="Genomic_DNA"/>
</dbReference>
<evidence type="ECO:0000259" key="2">
    <source>
        <dbReference type="Pfam" id="PF00857"/>
    </source>
</evidence>
<accession>A0A840AI24</accession>
<proteinExistence type="predicted"/>
<comment type="caution">
    <text evidence="3">The sequence shown here is derived from an EMBL/GenBank/DDBJ whole genome shotgun (WGS) entry which is preliminary data.</text>
</comment>
<dbReference type="Gene3D" id="3.40.50.850">
    <property type="entry name" value="Isochorismatase-like"/>
    <property type="match status" value="1"/>
</dbReference>
<name>A0A840AI24_9PROT</name>
<dbReference type="SUPFAM" id="SSF52499">
    <property type="entry name" value="Isochorismatase-like hydrolases"/>
    <property type="match status" value="1"/>
</dbReference>
<dbReference type="EC" id="3.5.1.107" evidence="3"/>
<dbReference type="Proteomes" id="UP000553193">
    <property type="component" value="Unassembled WGS sequence"/>
</dbReference>